<dbReference type="InterPro" id="IPR011990">
    <property type="entry name" value="TPR-like_helical_dom_sf"/>
</dbReference>
<keyword evidence="1" id="KW-0812">Transmembrane</keyword>
<dbReference type="STRING" id="398720.MED217_02750"/>
<dbReference type="AlphaFoldDB" id="A3XK89"/>
<dbReference type="HOGENOM" id="CLU_099067_0_0_10"/>
<protein>
    <recommendedName>
        <fullName evidence="4">Tetratricopeptide repeat protein</fullName>
    </recommendedName>
</protein>
<evidence type="ECO:0008006" key="4">
    <source>
        <dbReference type="Google" id="ProtNLM"/>
    </source>
</evidence>
<keyword evidence="3" id="KW-1185">Reference proteome</keyword>
<dbReference type="EMBL" id="AANC01000003">
    <property type="protein sequence ID" value="EAQ50034.1"/>
    <property type="molecule type" value="Genomic_DNA"/>
</dbReference>
<organism evidence="2 3">
    <name type="scientific">Leeuwenhoekiella blandensis (strain CECT 7118 / CCUG 51940 / KCTC 22103 / MED217)</name>
    <name type="common">Flavobacterium sp. (strain MED217)</name>
    <dbReference type="NCBI Taxonomy" id="398720"/>
    <lineage>
        <taxon>Bacteria</taxon>
        <taxon>Pseudomonadati</taxon>
        <taxon>Bacteroidota</taxon>
        <taxon>Flavobacteriia</taxon>
        <taxon>Flavobacteriales</taxon>
        <taxon>Flavobacteriaceae</taxon>
        <taxon>Leeuwenhoekiella</taxon>
    </lineage>
</organism>
<feature type="transmembrane region" description="Helical" evidence="1">
    <location>
        <begin position="78"/>
        <end position="99"/>
    </location>
</feature>
<evidence type="ECO:0000313" key="3">
    <source>
        <dbReference type="Proteomes" id="UP000001601"/>
    </source>
</evidence>
<keyword evidence="1" id="KW-1133">Transmembrane helix</keyword>
<dbReference type="Gene3D" id="1.25.40.10">
    <property type="entry name" value="Tetratricopeptide repeat domain"/>
    <property type="match status" value="1"/>
</dbReference>
<dbReference type="Proteomes" id="UP000001601">
    <property type="component" value="Unassembled WGS sequence"/>
</dbReference>
<dbReference type="OrthoDB" id="979271at2"/>
<accession>A3XK89</accession>
<evidence type="ECO:0000256" key="1">
    <source>
        <dbReference type="SAM" id="Phobius"/>
    </source>
</evidence>
<dbReference type="eggNOG" id="COG0457">
    <property type="taxonomic scope" value="Bacteria"/>
</dbReference>
<comment type="caution">
    <text evidence="2">The sequence shown here is derived from an EMBL/GenBank/DDBJ whole genome shotgun (WGS) entry which is preliminary data.</text>
</comment>
<reference evidence="2 3" key="1">
    <citation type="journal article" date="2007" name="Nature">
        <title>Light stimulates growth of proteorhodopsin-containing marine Flavobacteria.</title>
        <authorList>
            <person name="Gomez-Consarnau L."/>
            <person name="Gonzalez J.M."/>
            <person name="Coll-Llado M."/>
            <person name="Gourdon P."/>
            <person name="Pascher T."/>
            <person name="Neutze R."/>
            <person name="Pedros-Alio C."/>
            <person name="Pinhassi J."/>
        </authorList>
    </citation>
    <scope>NUCLEOTIDE SEQUENCE [LARGE SCALE GENOMIC DNA]</scope>
    <source>
        <strain evidence="2 3">MED217</strain>
    </source>
</reference>
<dbReference type="RefSeq" id="WP_009778943.1">
    <property type="nucleotide sequence ID" value="NZ_CH672395.1"/>
</dbReference>
<evidence type="ECO:0000313" key="2">
    <source>
        <dbReference type="EMBL" id="EAQ50034.1"/>
    </source>
</evidence>
<sequence length="242" mass="27777">MNKEELVERYFSGILSEDEARRLQKELQKDAAFSEAFELEKELQAVLVSKGKNDLKSRLSHLEADKYLKDQSSQGSNWLRYVAAAAIVIGLSIFGALYMGNNATPEELYTENFEPYRNIIAPVVRGGNAESLLEKSFAAYERGNFEQAEEAFETLYEASGDRYLLFYRGNALLALDRVEEAITVFESHQETQDNFYYKSRWYLALAYLKHNKPEMALTLLKEQVSQKAFNYRAAETLLSKLE</sequence>
<keyword evidence="1" id="KW-0472">Membrane</keyword>
<dbReference type="Pfam" id="PF13432">
    <property type="entry name" value="TPR_16"/>
    <property type="match status" value="1"/>
</dbReference>
<gene>
    <name evidence="2" type="ORF">MED217_02750</name>
</gene>
<name>A3XK89_LEEBM</name>
<dbReference type="SUPFAM" id="SSF48452">
    <property type="entry name" value="TPR-like"/>
    <property type="match status" value="1"/>
</dbReference>
<proteinExistence type="predicted"/>